<name>A6F0J8_9GAMM</name>
<accession>A6F0J8</accession>
<dbReference type="STRING" id="443152.MDG893_20604"/>
<dbReference type="RefSeq" id="WP_007153794.1">
    <property type="nucleotide sequence ID" value="NZ_ABCP01000013.1"/>
</dbReference>
<reference evidence="2 3" key="1">
    <citation type="submission" date="2007-06" db="EMBL/GenBank/DDBJ databases">
        <authorList>
            <person name="Green D."/>
            <person name="Ferriera S."/>
            <person name="Johnson J."/>
            <person name="Kravitz S."/>
            <person name="Beeson K."/>
            <person name="Sutton G."/>
            <person name="Rogers Y.-H."/>
            <person name="Friedman R."/>
            <person name="Frazier M."/>
            <person name="Venter J.C."/>
        </authorList>
    </citation>
    <scope>NUCLEOTIDE SEQUENCE [LARGE SCALE GENOMIC DNA]</scope>
    <source>
        <strain evidence="2 3">DG893</strain>
    </source>
</reference>
<feature type="compositionally biased region" description="Polar residues" evidence="1">
    <location>
        <begin position="29"/>
        <end position="49"/>
    </location>
</feature>
<feature type="compositionally biased region" description="Polar residues" evidence="1">
    <location>
        <begin position="7"/>
        <end position="19"/>
    </location>
</feature>
<proteinExistence type="predicted"/>
<organism evidence="2 3">
    <name type="scientific">Marinobacter algicola DG893</name>
    <dbReference type="NCBI Taxonomy" id="443152"/>
    <lineage>
        <taxon>Bacteria</taxon>
        <taxon>Pseudomonadati</taxon>
        <taxon>Pseudomonadota</taxon>
        <taxon>Gammaproteobacteria</taxon>
        <taxon>Pseudomonadales</taxon>
        <taxon>Marinobacteraceae</taxon>
        <taxon>Marinobacter</taxon>
    </lineage>
</organism>
<dbReference type="EMBL" id="ABCP01000013">
    <property type="protein sequence ID" value="EDM47759.1"/>
    <property type="molecule type" value="Genomic_DNA"/>
</dbReference>
<comment type="caution">
    <text evidence="2">The sequence shown here is derived from an EMBL/GenBank/DDBJ whole genome shotgun (WGS) entry which is preliminary data.</text>
</comment>
<evidence type="ECO:0000313" key="3">
    <source>
        <dbReference type="Proteomes" id="UP000005856"/>
    </source>
</evidence>
<gene>
    <name evidence="2" type="ORF">MDG893_20604</name>
</gene>
<protein>
    <submittedName>
        <fullName evidence="2">Uncharacterized protein</fullName>
    </submittedName>
</protein>
<evidence type="ECO:0000313" key="2">
    <source>
        <dbReference type="EMBL" id="EDM47759.1"/>
    </source>
</evidence>
<feature type="compositionally biased region" description="Polar residues" evidence="1">
    <location>
        <begin position="71"/>
        <end position="87"/>
    </location>
</feature>
<keyword evidence="3" id="KW-1185">Reference proteome</keyword>
<sequence>MARKSNKTQQAKATTQPEANSEKVEQPDTAAQSAPETGSPDQPEANNQPEADPEKLEQPEAGSPSEDGTESPDQSDATAQPEANSEAGTADDKGKDSSGKAGEPSKKSSAKTTGGMVDAILKTRHCRGGICKEAGETMRMTRGEYERLKKYGRVE</sequence>
<feature type="region of interest" description="Disordered" evidence="1">
    <location>
        <begin position="1"/>
        <end position="117"/>
    </location>
</feature>
<feature type="compositionally biased region" description="Basic and acidic residues" evidence="1">
    <location>
        <begin position="90"/>
        <end position="106"/>
    </location>
</feature>
<dbReference type="Proteomes" id="UP000005856">
    <property type="component" value="Unassembled WGS sequence"/>
</dbReference>
<dbReference type="AlphaFoldDB" id="A6F0J8"/>
<evidence type="ECO:0000256" key="1">
    <source>
        <dbReference type="SAM" id="MobiDB-lite"/>
    </source>
</evidence>
<dbReference type="OrthoDB" id="7069270at2"/>